<sequence length="112" mass="12677">MNSGILISFAQHTRGLELLKIAYGLFPEKKKERNVTAVHLSPDSNISESHAEKYESLSFTPLKELSKDLNVNLSTIYKTSTNITKDIVRIVNEGNYKLLLIGAARSFFRMIF</sequence>
<reference evidence="1 2" key="1">
    <citation type="submission" date="2013-02" db="EMBL/GenBank/DDBJ databases">
        <authorList>
            <person name="Harkins D.M."/>
            <person name="Durkin A.S."/>
            <person name="Brinkac L.M."/>
            <person name="Haft D.H."/>
            <person name="Selengut J.D."/>
            <person name="Sanka R."/>
            <person name="DePew J."/>
            <person name="Purushe J."/>
            <person name="Tulsiani S.M."/>
            <person name="Graham G.C."/>
            <person name="Burns M.-A."/>
            <person name="Dohnt M.F."/>
            <person name="Smythe L.D."/>
            <person name="McKay D.B."/>
            <person name="Craig S.B."/>
            <person name="Vinetz J.M."/>
            <person name="Sutton G.G."/>
            <person name="Nierman W.C."/>
            <person name="Fouts D.E."/>
        </authorList>
    </citation>
    <scope>NUCLEOTIDE SEQUENCE [LARGE SCALE GENOMIC DNA]</scope>
    <source>
        <strain evidence="1 2">LT2050</strain>
    </source>
</reference>
<evidence type="ECO:0008006" key="3">
    <source>
        <dbReference type="Google" id="ProtNLM"/>
    </source>
</evidence>
<organism evidence="1 2">
    <name type="scientific">Leptospira interrogans serovar Copenhageni str. LT2050</name>
    <dbReference type="NCBI Taxonomy" id="1001598"/>
    <lineage>
        <taxon>Bacteria</taxon>
        <taxon>Pseudomonadati</taxon>
        <taxon>Spirochaetota</taxon>
        <taxon>Spirochaetia</taxon>
        <taxon>Leptospirales</taxon>
        <taxon>Leptospiraceae</taxon>
        <taxon>Leptospira</taxon>
    </lineage>
</organism>
<evidence type="ECO:0000313" key="1">
    <source>
        <dbReference type="EMBL" id="EMG21628.1"/>
    </source>
</evidence>
<evidence type="ECO:0000313" key="2">
    <source>
        <dbReference type="Proteomes" id="UP000011778"/>
    </source>
</evidence>
<comment type="caution">
    <text evidence="1">The sequence shown here is derived from an EMBL/GenBank/DDBJ whole genome shotgun (WGS) entry which is preliminary data.</text>
</comment>
<name>M3IK79_LEPIT</name>
<accession>M3IK79</accession>
<proteinExistence type="predicted"/>
<dbReference type="Proteomes" id="UP000011778">
    <property type="component" value="Unassembled WGS sequence"/>
</dbReference>
<dbReference type="AlphaFoldDB" id="M3IK79"/>
<dbReference type="EMBL" id="AFMD02000292">
    <property type="protein sequence ID" value="EMG21628.1"/>
    <property type="molecule type" value="Genomic_DNA"/>
</dbReference>
<protein>
    <recommendedName>
        <fullName evidence="3">Universal stress family protein</fullName>
    </recommendedName>
</protein>
<gene>
    <name evidence="1" type="ORF">LEP1GSC150_2682</name>
</gene>